<dbReference type="EMBL" id="FOAF01000002">
    <property type="protein sequence ID" value="SEL51823.1"/>
    <property type="molecule type" value="Genomic_DNA"/>
</dbReference>
<organism evidence="1 2">
    <name type="scientific">Olivibacter domesticus</name>
    <name type="common">Pseudosphingobacterium domesticum</name>
    <dbReference type="NCBI Taxonomy" id="407022"/>
    <lineage>
        <taxon>Bacteria</taxon>
        <taxon>Pseudomonadati</taxon>
        <taxon>Bacteroidota</taxon>
        <taxon>Sphingobacteriia</taxon>
        <taxon>Sphingobacteriales</taxon>
        <taxon>Sphingobacteriaceae</taxon>
        <taxon>Olivibacter</taxon>
    </lineage>
</organism>
<gene>
    <name evidence="1" type="ORF">SAMN05661044_02737</name>
</gene>
<dbReference type="AlphaFoldDB" id="A0A1H7QV79"/>
<evidence type="ECO:0000313" key="2">
    <source>
        <dbReference type="Proteomes" id="UP000199421"/>
    </source>
</evidence>
<proteinExistence type="predicted"/>
<dbReference type="Proteomes" id="UP000199421">
    <property type="component" value="Unassembled WGS sequence"/>
</dbReference>
<keyword evidence="2" id="KW-1185">Reference proteome</keyword>
<accession>A0A1H7QV79</accession>
<reference evidence="2" key="1">
    <citation type="submission" date="2016-10" db="EMBL/GenBank/DDBJ databases">
        <authorList>
            <person name="Varghese N."/>
            <person name="Submissions S."/>
        </authorList>
    </citation>
    <scope>NUCLEOTIDE SEQUENCE [LARGE SCALE GENOMIC DNA]</scope>
    <source>
        <strain evidence="2">DSM 18733</strain>
    </source>
</reference>
<dbReference type="STRING" id="407022.SAMN05661044_02737"/>
<protein>
    <submittedName>
        <fullName evidence="1">Uncharacterized protein</fullName>
    </submittedName>
</protein>
<name>A0A1H7QV79_OLID1</name>
<evidence type="ECO:0000313" key="1">
    <source>
        <dbReference type="EMBL" id="SEL51823.1"/>
    </source>
</evidence>
<sequence>MVYHSLRILKESAINLALHQSLPVTKPIYKISQKDLGIQ</sequence>